<evidence type="ECO:0000256" key="3">
    <source>
        <dbReference type="ARBA" id="ARBA00022691"/>
    </source>
</evidence>
<keyword evidence="2 4" id="KW-0808">Transferase</keyword>
<sequence>MKPITCRLGGKTKIVKKLLPHVPPHNTYIEPFFGTGALYFNKEPAKREIINDLDRAVAKLHKDIQKKKTLTCDLKGNKKKFEKLKDKKNRNPCDELYVVKNSFGCQGTSFGSKIKGDQTYDKQIQRLKGAEIHNEDFRKTLKRTRSQDSFAYLDPPYDGKCNYGTGLCVTPEEVAKAAKKFPGKVMISYNDTPRVRKAFKGFKKETVDSRWAINNKIPMKKQMKKELIIKNYVCKVKKGKKTCKKI</sequence>
<evidence type="ECO:0000313" key="4">
    <source>
        <dbReference type="EMBL" id="QJA99521.1"/>
    </source>
</evidence>
<dbReference type="GO" id="GO:0006298">
    <property type="term" value="P:mismatch repair"/>
    <property type="evidence" value="ECO:0007669"/>
    <property type="project" value="TreeGrafter"/>
</dbReference>
<dbReference type="Gene3D" id="3.40.50.150">
    <property type="entry name" value="Vaccinia Virus protein VP39"/>
    <property type="match status" value="2"/>
</dbReference>
<keyword evidence="1 4" id="KW-0489">Methyltransferase</keyword>
<reference evidence="4" key="1">
    <citation type="submission" date="2020-03" db="EMBL/GenBank/DDBJ databases">
        <title>The deep terrestrial virosphere.</title>
        <authorList>
            <person name="Holmfeldt K."/>
            <person name="Nilsson E."/>
            <person name="Simone D."/>
            <person name="Lopez-Fernandez M."/>
            <person name="Wu X."/>
            <person name="de Brujin I."/>
            <person name="Lundin D."/>
            <person name="Andersson A."/>
            <person name="Bertilsson S."/>
            <person name="Dopson M."/>
        </authorList>
    </citation>
    <scope>NUCLEOTIDE SEQUENCE</scope>
    <source>
        <strain evidence="4">MM171A00973</strain>
    </source>
</reference>
<protein>
    <submittedName>
        <fullName evidence="4">Putative methyltransferase</fullName>
    </submittedName>
</protein>
<dbReference type="Pfam" id="PF02086">
    <property type="entry name" value="MethyltransfD12"/>
    <property type="match status" value="2"/>
</dbReference>
<dbReference type="GO" id="GO:0009007">
    <property type="term" value="F:site-specific DNA-methyltransferase (adenine-specific) activity"/>
    <property type="evidence" value="ECO:0007669"/>
    <property type="project" value="UniProtKB-EC"/>
</dbReference>
<dbReference type="GO" id="GO:0043565">
    <property type="term" value="F:sequence-specific DNA binding"/>
    <property type="evidence" value="ECO:0007669"/>
    <property type="project" value="TreeGrafter"/>
</dbReference>
<dbReference type="GO" id="GO:0032259">
    <property type="term" value="P:methylation"/>
    <property type="evidence" value="ECO:0007669"/>
    <property type="project" value="UniProtKB-KW"/>
</dbReference>
<dbReference type="GO" id="GO:1904047">
    <property type="term" value="F:S-adenosyl-L-methionine binding"/>
    <property type="evidence" value="ECO:0007669"/>
    <property type="project" value="TreeGrafter"/>
</dbReference>
<dbReference type="GO" id="GO:0009307">
    <property type="term" value="P:DNA restriction-modification system"/>
    <property type="evidence" value="ECO:0007669"/>
    <property type="project" value="InterPro"/>
</dbReference>
<dbReference type="PRINTS" id="PR00505">
    <property type="entry name" value="D12N6MTFRASE"/>
</dbReference>
<dbReference type="AlphaFoldDB" id="A0A6M3M3I4"/>
<dbReference type="EMBL" id="MT143655">
    <property type="protein sequence ID" value="QJA99521.1"/>
    <property type="molecule type" value="Genomic_DNA"/>
</dbReference>
<keyword evidence="3" id="KW-0949">S-adenosyl-L-methionine</keyword>
<evidence type="ECO:0000256" key="2">
    <source>
        <dbReference type="ARBA" id="ARBA00022679"/>
    </source>
</evidence>
<dbReference type="PANTHER" id="PTHR30481">
    <property type="entry name" value="DNA ADENINE METHYLASE"/>
    <property type="match status" value="1"/>
</dbReference>
<dbReference type="InterPro" id="IPR029063">
    <property type="entry name" value="SAM-dependent_MTases_sf"/>
</dbReference>
<evidence type="ECO:0000256" key="1">
    <source>
        <dbReference type="ARBA" id="ARBA00022603"/>
    </source>
</evidence>
<accession>A0A6M3M3I4</accession>
<organism evidence="4">
    <name type="scientific">viral metagenome</name>
    <dbReference type="NCBI Taxonomy" id="1070528"/>
    <lineage>
        <taxon>unclassified sequences</taxon>
        <taxon>metagenomes</taxon>
        <taxon>organismal metagenomes</taxon>
    </lineage>
</organism>
<gene>
    <name evidence="4" type="ORF">MM171A00973_0006</name>
</gene>
<proteinExistence type="predicted"/>
<dbReference type="SUPFAM" id="SSF53335">
    <property type="entry name" value="S-adenosyl-L-methionine-dependent methyltransferases"/>
    <property type="match status" value="1"/>
</dbReference>
<dbReference type="InterPro" id="IPR012327">
    <property type="entry name" value="MeTrfase_D12"/>
</dbReference>
<name>A0A6M3M3I4_9ZZZZ</name>